<reference evidence="1" key="1">
    <citation type="journal article" date="2014" name="Front. Microbiol.">
        <title>High frequency of phylogenetically diverse reductive dehalogenase-homologous genes in deep subseafloor sedimentary metagenomes.</title>
        <authorList>
            <person name="Kawai M."/>
            <person name="Futagami T."/>
            <person name="Toyoda A."/>
            <person name="Takaki Y."/>
            <person name="Nishi S."/>
            <person name="Hori S."/>
            <person name="Arai W."/>
            <person name="Tsubouchi T."/>
            <person name="Morono Y."/>
            <person name="Uchiyama I."/>
            <person name="Ito T."/>
            <person name="Fujiyama A."/>
            <person name="Inagaki F."/>
            <person name="Takami H."/>
        </authorList>
    </citation>
    <scope>NUCLEOTIDE SEQUENCE</scope>
    <source>
        <strain evidence="1">Expedition CK06-06</strain>
    </source>
</reference>
<organism evidence="1">
    <name type="scientific">marine sediment metagenome</name>
    <dbReference type="NCBI Taxonomy" id="412755"/>
    <lineage>
        <taxon>unclassified sequences</taxon>
        <taxon>metagenomes</taxon>
        <taxon>ecological metagenomes</taxon>
    </lineage>
</organism>
<gene>
    <name evidence="1" type="ORF">S12H4_59083</name>
</gene>
<dbReference type="AlphaFoldDB" id="X1V0I0"/>
<accession>X1V0I0</accession>
<name>X1V0I0_9ZZZZ</name>
<feature type="non-terminal residue" evidence="1">
    <location>
        <position position="1"/>
    </location>
</feature>
<proteinExistence type="predicted"/>
<evidence type="ECO:0000313" key="1">
    <source>
        <dbReference type="EMBL" id="GAJ23253.1"/>
    </source>
</evidence>
<comment type="caution">
    <text evidence="1">The sequence shown here is derived from an EMBL/GenBank/DDBJ whole genome shotgun (WGS) entry which is preliminary data.</text>
</comment>
<protein>
    <submittedName>
        <fullName evidence="1">Uncharacterized protein</fullName>
    </submittedName>
</protein>
<sequence>KIKYLPLKDPLAIAYPAKELINRTPPTTLEVTMPLLK</sequence>
<dbReference type="EMBL" id="BARW01038514">
    <property type="protein sequence ID" value="GAJ23253.1"/>
    <property type="molecule type" value="Genomic_DNA"/>
</dbReference>